<reference evidence="1 2" key="1">
    <citation type="submission" date="2018-11" db="EMBL/GenBank/DDBJ databases">
        <authorList>
            <consortium name="Pathogen Informatics"/>
        </authorList>
    </citation>
    <scope>NUCLEOTIDE SEQUENCE [LARGE SCALE GENOMIC DNA]</scope>
    <source>
        <strain>Denwood</strain>
        <strain evidence="2">Zambia</strain>
    </source>
</reference>
<protein>
    <submittedName>
        <fullName evidence="1">Uncharacterized protein</fullName>
    </submittedName>
</protein>
<feature type="non-terminal residue" evidence="1">
    <location>
        <position position="340"/>
    </location>
</feature>
<proteinExistence type="predicted"/>
<dbReference type="EMBL" id="UZAL01033870">
    <property type="protein sequence ID" value="VDP64281.1"/>
    <property type="molecule type" value="Genomic_DNA"/>
</dbReference>
<name>A0A183PHC5_9TREM</name>
<evidence type="ECO:0000313" key="1">
    <source>
        <dbReference type="EMBL" id="VDP64281.1"/>
    </source>
</evidence>
<organism evidence="1 2">
    <name type="scientific">Schistosoma mattheei</name>
    <dbReference type="NCBI Taxonomy" id="31246"/>
    <lineage>
        <taxon>Eukaryota</taxon>
        <taxon>Metazoa</taxon>
        <taxon>Spiralia</taxon>
        <taxon>Lophotrochozoa</taxon>
        <taxon>Platyhelminthes</taxon>
        <taxon>Trematoda</taxon>
        <taxon>Digenea</taxon>
        <taxon>Strigeidida</taxon>
        <taxon>Schistosomatoidea</taxon>
        <taxon>Schistosomatidae</taxon>
        <taxon>Schistosoma</taxon>
    </lineage>
</organism>
<dbReference type="InterPro" id="IPR029382">
    <property type="entry name" value="NCU-G1"/>
</dbReference>
<gene>
    <name evidence="1" type="ORF">SMTD_LOCUS13761</name>
</gene>
<dbReference type="Proteomes" id="UP000269396">
    <property type="component" value="Unassembled WGS sequence"/>
</dbReference>
<dbReference type="AlphaFoldDB" id="A0A183PHC5"/>
<sequence>MYSVNIWIVLVYSCTLIIQSIVVSSFNIASDVIYCNHTSLYQISVKNQTHTLWYLISASQHHPPSLILIHTTEKSKVNVDCSKFDDNNTLNYRHSVSVNNSIQSYGLILHRIIRYRDINDETIAPDTGSQTETFLGSNLNWKNSSFKNNSNDDQINIEFEATQSLDSHEKIDGVIKLNFKVYKTAEPRHKEMYYRIENALSIFIELILDKVEVINSNDNFSPVLLIFSNHSLMDNSYYWNKTTIQKYCEDGPLGKIKVSYWIDRENTEAQLVRLGIARPIDHRYVKPKSYHFSLPFALYGDRFNQIHSQSTENQVAVRELIINLGSPHSKHYYADTNYSS</sequence>
<evidence type="ECO:0000313" key="2">
    <source>
        <dbReference type="Proteomes" id="UP000269396"/>
    </source>
</evidence>
<accession>A0A183PHC5</accession>
<dbReference type="Pfam" id="PF15065">
    <property type="entry name" value="NCU-G1"/>
    <property type="match status" value="1"/>
</dbReference>
<keyword evidence="2" id="KW-1185">Reference proteome</keyword>